<dbReference type="SUPFAM" id="SSF56281">
    <property type="entry name" value="Metallo-hydrolase/oxidoreductase"/>
    <property type="match status" value="1"/>
</dbReference>
<proteinExistence type="predicted"/>
<feature type="domain" description="Metallo-beta-lactamase" evidence="1">
    <location>
        <begin position="14"/>
        <end position="188"/>
    </location>
</feature>
<evidence type="ECO:0000259" key="1">
    <source>
        <dbReference type="SMART" id="SM00849"/>
    </source>
</evidence>
<dbReference type="InterPro" id="IPR036866">
    <property type="entry name" value="RibonucZ/Hydroxyglut_hydro"/>
</dbReference>
<dbReference type="PANTHER" id="PTHR11203">
    <property type="entry name" value="CLEAVAGE AND POLYADENYLATION SPECIFICITY FACTOR FAMILY MEMBER"/>
    <property type="match status" value="1"/>
</dbReference>
<gene>
    <name evidence="2" type="ORF">C7Y47_08730</name>
</gene>
<comment type="caution">
    <text evidence="2">The sequence shown here is derived from an EMBL/GenBank/DDBJ whole genome shotgun (WGS) entry which is preliminary data.</text>
</comment>
<dbReference type="OrthoDB" id="9803916at2"/>
<dbReference type="AlphaFoldDB" id="A0A544UNA2"/>
<accession>A0A544UNA2</accession>
<reference evidence="2 3" key="1">
    <citation type="submission" date="2018-03" db="EMBL/GenBank/DDBJ databases">
        <title>Aerobic endospore-forming bacteria genome sequencing and assembly.</title>
        <authorList>
            <person name="Cavalcante D.A."/>
            <person name="Driks A."/>
            <person name="Putonti C."/>
            <person name="De-Souza M.T."/>
        </authorList>
    </citation>
    <scope>NUCLEOTIDE SEQUENCE [LARGE SCALE GENOMIC DNA]</scope>
    <source>
        <strain evidence="2 3">SDF0037</strain>
    </source>
</reference>
<dbReference type="SMART" id="SM00849">
    <property type="entry name" value="Lactamase_B"/>
    <property type="match status" value="1"/>
</dbReference>
<dbReference type="GO" id="GO:0004521">
    <property type="term" value="F:RNA endonuclease activity"/>
    <property type="evidence" value="ECO:0007669"/>
    <property type="project" value="TreeGrafter"/>
</dbReference>
<dbReference type="InterPro" id="IPR001279">
    <property type="entry name" value="Metallo-B-lactamas"/>
</dbReference>
<dbReference type="Gene3D" id="3.60.15.10">
    <property type="entry name" value="Ribonuclease Z/Hydroxyacylglutathione hydrolase-like"/>
    <property type="match status" value="1"/>
</dbReference>
<organism evidence="2 3">
    <name type="scientific">Lysinibacillus sphaericus</name>
    <name type="common">Bacillus sphaericus</name>
    <dbReference type="NCBI Taxonomy" id="1421"/>
    <lineage>
        <taxon>Bacteria</taxon>
        <taxon>Bacillati</taxon>
        <taxon>Bacillota</taxon>
        <taxon>Bacilli</taxon>
        <taxon>Bacillales</taxon>
        <taxon>Bacillaceae</taxon>
        <taxon>Lysinibacillus</taxon>
    </lineage>
</organism>
<dbReference type="InterPro" id="IPR050698">
    <property type="entry name" value="MBL"/>
</dbReference>
<name>A0A544UNA2_LYSSH</name>
<dbReference type="PANTHER" id="PTHR11203:SF37">
    <property type="entry name" value="INTEGRATOR COMPLEX SUBUNIT 11"/>
    <property type="match status" value="1"/>
</dbReference>
<protein>
    <submittedName>
        <fullName evidence="2">MBL fold metallo-hydrolase</fullName>
    </submittedName>
</protein>
<evidence type="ECO:0000313" key="2">
    <source>
        <dbReference type="EMBL" id="TQR35315.1"/>
    </source>
</evidence>
<evidence type="ECO:0000313" key="3">
    <source>
        <dbReference type="Proteomes" id="UP000317944"/>
    </source>
</evidence>
<dbReference type="RefSeq" id="WP_142508414.1">
    <property type="nucleotide sequence ID" value="NZ_SADV01000005.1"/>
</dbReference>
<sequence length="364" mass="42022">MLNVEILGGVGEYGRNCFFIENNGHAILLDCGVMNNRQKTPPKLTQAHVARLDAVFISHSHTDHVGAIPLLERWGYRGPIIMSKMTAQQLKQSCQHTRTFQPESIGEWIVVSKCLAFQWGYSGHLIGSVWYKIRFFEEMIFYSGDYVVDSYLLKAALPIEDGTVYDLAIIDSGHVEKRINNLEVLQQMAEYINANPGCPIIFPASFSGKTADIATYLFQHTTRAIHVDHDLLSLFDNYYEAPENLLPIKTILQEFKLECLTKKTECENFIYFVPERNEAKLVELLHKKPTAMVIFTGYWNKGKYKIQFSKNQHKDFFYKTHPDYDDIIALFKKIHSHKTIYFHSSLTNRETTTLQLLKHEEEIT</sequence>
<dbReference type="Pfam" id="PF00753">
    <property type="entry name" value="Lactamase_B"/>
    <property type="match status" value="1"/>
</dbReference>
<dbReference type="EMBL" id="SADV01000005">
    <property type="protein sequence ID" value="TQR35315.1"/>
    <property type="molecule type" value="Genomic_DNA"/>
</dbReference>
<dbReference type="Proteomes" id="UP000317944">
    <property type="component" value="Unassembled WGS sequence"/>
</dbReference>